<protein>
    <submittedName>
        <fullName evidence="1">Uncharacterized protein</fullName>
    </submittedName>
</protein>
<keyword evidence="2" id="KW-1185">Reference proteome</keyword>
<dbReference type="AlphaFoldDB" id="A0AAW1GP48"/>
<sequence length="173" mass="19359">MRGDGGEEGDGGGRDVGVGEIEVGDDCKIVSNFYKFRQFHVSFSKFSPISQNPPISRVPPRREKKSHHHYYTVTTTTAAVVGEEAFDNYVVFHNHISLNSPETTAIDDAAVNFFSLAVDNSNNTSDELPRAKNVAVEREKNKEVEPGVERTLEQGWFRSDCRFKSPMLQLHKG</sequence>
<proteinExistence type="predicted"/>
<organism evidence="1 2">
    <name type="scientific">Saponaria officinalis</name>
    <name type="common">Common soapwort</name>
    <name type="synonym">Lychnis saponaria</name>
    <dbReference type="NCBI Taxonomy" id="3572"/>
    <lineage>
        <taxon>Eukaryota</taxon>
        <taxon>Viridiplantae</taxon>
        <taxon>Streptophyta</taxon>
        <taxon>Embryophyta</taxon>
        <taxon>Tracheophyta</taxon>
        <taxon>Spermatophyta</taxon>
        <taxon>Magnoliopsida</taxon>
        <taxon>eudicotyledons</taxon>
        <taxon>Gunneridae</taxon>
        <taxon>Pentapetalae</taxon>
        <taxon>Caryophyllales</taxon>
        <taxon>Caryophyllaceae</taxon>
        <taxon>Caryophylleae</taxon>
        <taxon>Saponaria</taxon>
    </lineage>
</organism>
<reference evidence="1" key="1">
    <citation type="submission" date="2024-03" db="EMBL/GenBank/DDBJ databases">
        <title>WGS assembly of Saponaria officinalis var. Norfolk2.</title>
        <authorList>
            <person name="Jenkins J."/>
            <person name="Shu S."/>
            <person name="Grimwood J."/>
            <person name="Barry K."/>
            <person name="Goodstein D."/>
            <person name="Schmutz J."/>
            <person name="Leebens-Mack J."/>
            <person name="Osbourn A."/>
        </authorList>
    </citation>
    <scope>NUCLEOTIDE SEQUENCE [LARGE SCALE GENOMIC DNA]</scope>
    <source>
        <strain evidence="1">JIC</strain>
    </source>
</reference>
<comment type="caution">
    <text evidence="1">The sequence shown here is derived from an EMBL/GenBank/DDBJ whole genome shotgun (WGS) entry which is preliminary data.</text>
</comment>
<dbReference type="EMBL" id="JBDFQZ010000014">
    <property type="protein sequence ID" value="KAK9664763.1"/>
    <property type="molecule type" value="Genomic_DNA"/>
</dbReference>
<dbReference type="Proteomes" id="UP001443914">
    <property type="component" value="Unassembled WGS sequence"/>
</dbReference>
<name>A0AAW1GP48_SAPOF</name>
<evidence type="ECO:0000313" key="1">
    <source>
        <dbReference type="EMBL" id="KAK9664763.1"/>
    </source>
</evidence>
<gene>
    <name evidence="1" type="ORF">RND81_14G066300</name>
</gene>
<accession>A0AAW1GP48</accession>
<evidence type="ECO:0000313" key="2">
    <source>
        <dbReference type="Proteomes" id="UP001443914"/>
    </source>
</evidence>